<organism evidence="1 2">
    <name type="scientific">Cylicocyclus nassatus</name>
    <name type="common">Nematode worm</name>
    <dbReference type="NCBI Taxonomy" id="53992"/>
    <lineage>
        <taxon>Eukaryota</taxon>
        <taxon>Metazoa</taxon>
        <taxon>Ecdysozoa</taxon>
        <taxon>Nematoda</taxon>
        <taxon>Chromadorea</taxon>
        <taxon>Rhabditida</taxon>
        <taxon>Rhabditina</taxon>
        <taxon>Rhabditomorpha</taxon>
        <taxon>Strongyloidea</taxon>
        <taxon>Strongylidae</taxon>
        <taxon>Cylicocyclus</taxon>
    </lineage>
</organism>
<evidence type="ECO:0000313" key="1">
    <source>
        <dbReference type="EMBL" id="CAJ0610661.1"/>
    </source>
</evidence>
<sequence length="164" mass="18918">MNENRLRVHFIGGPADGDVRVIDPCTTYRVAVLEHQPEVHAYNAKCPCCTERMLRPVEWSTATYFIRRVSEKCWVAVHESMPWPPSADYGSCLKGHSENSYIIMWQSMCTGNSCTQIPYTIPTTDFVCDEHEYPLGDGPEYQAGMKRYAAELQAWYERYPEKRP</sequence>
<accession>A0AA36HHT5</accession>
<evidence type="ECO:0000313" key="2">
    <source>
        <dbReference type="Proteomes" id="UP001176961"/>
    </source>
</evidence>
<name>A0AA36HHT5_CYLNA</name>
<protein>
    <submittedName>
        <fullName evidence="1">Uncharacterized protein</fullName>
    </submittedName>
</protein>
<reference evidence="1" key="1">
    <citation type="submission" date="2023-07" db="EMBL/GenBank/DDBJ databases">
        <authorList>
            <consortium name="CYATHOMIX"/>
        </authorList>
    </citation>
    <scope>NUCLEOTIDE SEQUENCE</scope>
    <source>
        <strain evidence="1">N/A</strain>
    </source>
</reference>
<gene>
    <name evidence="1" type="ORF">CYNAS_LOCUS22644</name>
</gene>
<dbReference type="Proteomes" id="UP001176961">
    <property type="component" value="Unassembled WGS sequence"/>
</dbReference>
<proteinExistence type="predicted"/>
<dbReference type="AlphaFoldDB" id="A0AA36HHT5"/>
<dbReference type="EMBL" id="CATQJL010000343">
    <property type="protein sequence ID" value="CAJ0610661.1"/>
    <property type="molecule type" value="Genomic_DNA"/>
</dbReference>
<comment type="caution">
    <text evidence="1">The sequence shown here is derived from an EMBL/GenBank/DDBJ whole genome shotgun (WGS) entry which is preliminary data.</text>
</comment>
<keyword evidence="2" id="KW-1185">Reference proteome</keyword>